<evidence type="ECO:0008006" key="5">
    <source>
        <dbReference type="Google" id="ProtNLM"/>
    </source>
</evidence>
<dbReference type="Gene3D" id="2.130.10.30">
    <property type="entry name" value="Regulator of chromosome condensation 1/beta-lactamase-inhibitor protein II"/>
    <property type="match status" value="2"/>
</dbReference>
<dbReference type="PANTHER" id="PTHR45982">
    <property type="entry name" value="REGULATOR OF CHROMOSOME CONDENSATION"/>
    <property type="match status" value="1"/>
</dbReference>
<dbReference type="Proteomes" id="UP001470230">
    <property type="component" value="Unassembled WGS sequence"/>
</dbReference>
<gene>
    <name evidence="3" type="ORF">M9Y10_035204</name>
</gene>
<dbReference type="InterPro" id="IPR051553">
    <property type="entry name" value="Ran_GTPase-activating"/>
</dbReference>
<proteinExistence type="predicted"/>
<name>A0ABR2KHK4_9EUKA</name>
<dbReference type="PROSITE" id="PS50012">
    <property type="entry name" value="RCC1_3"/>
    <property type="match status" value="3"/>
</dbReference>
<organism evidence="3 4">
    <name type="scientific">Tritrichomonas musculus</name>
    <dbReference type="NCBI Taxonomy" id="1915356"/>
    <lineage>
        <taxon>Eukaryota</taxon>
        <taxon>Metamonada</taxon>
        <taxon>Parabasalia</taxon>
        <taxon>Tritrichomonadida</taxon>
        <taxon>Tritrichomonadidae</taxon>
        <taxon>Tritrichomonas</taxon>
    </lineage>
</organism>
<evidence type="ECO:0000256" key="1">
    <source>
        <dbReference type="PROSITE-ProRule" id="PRU00235"/>
    </source>
</evidence>
<feature type="repeat" description="RCC1" evidence="1">
    <location>
        <begin position="50"/>
        <end position="99"/>
    </location>
</feature>
<dbReference type="EMBL" id="JAPFFF010000005">
    <property type="protein sequence ID" value="KAK8890428.1"/>
    <property type="molecule type" value="Genomic_DNA"/>
</dbReference>
<dbReference type="SUPFAM" id="SSF50985">
    <property type="entry name" value="RCC1/BLIP-II"/>
    <property type="match status" value="1"/>
</dbReference>
<dbReference type="InterPro" id="IPR009091">
    <property type="entry name" value="RCC1/BLIP-II"/>
</dbReference>
<dbReference type="Pfam" id="PF00415">
    <property type="entry name" value="RCC1"/>
    <property type="match status" value="1"/>
</dbReference>
<evidence type="ECO:0000256" key="2">
    <source>
        <dbReference type="SAM" id="MobiDB-lite"/>
    </source>
</evidence>
<keyword evidence="4" id="KW-1185">Reference proteome</keyword>
<dbReference type="InterPro" id="IPR000408">
    <property type="entry name" value="Reg_chr_condens"/>
</dbReference>
<feature type="region of interest" description="Disordered" evidence="2">
    <location>
        <begin position="322"/>
        <end position="366"/>
    </location>
</feature>
<reference evidence="3 4" key="1">
    <citation type="submission" date="2024-04" db="EMBL/GenBank/DDBJ databases">
        <title>Tritrichomonas musculus Genome.</title>
        <authorList>
            <person name="Alves-Ferreira E."/>
            <person name="Grigg M."/>
            <person name="Lorenzi H."/>
            <person name="Galac M."/>
        </authorList>
    </citation>
    <scope>NUCLEOTIDE SEQUENCE [LARGE SCALE GENOMIC DNA]</scope>
    <source>
        <strain evidence="3 4">EAF2021</strain>
    </source>
</reference>
<accession>A0ABR2KHK4</accession>
<comment type="caution">
    <text evidence="3">The sequence shown here is derived from an EMBL/GenBank/DDBJ whole genome shotgun (WGS) entry which is preliminary data.</text>
</comment>
<evidence type="ECO:0000313" key="3">
    <source>
        <dbReference type="EMBL" id="KAK8890428.1"/>
    </source>
</evidence>
<evidence type="ECO:0000313" key="4">
    <source>
        <dbReference type="Proteomes" id="UP001470230"/>
    </source>
</evidence>
<feature type="repeat" description="RCC1" evidence="1">
    <location>
        <begin position="226"/>
        <end position="275"/>
    </location>
</feature>
<sequence length="366" mass="38833">MTLISAGWNQFGQLGREGEGKTPSPVDFPPSEYRCISVGQLHSVIVDNKGDVYGWGSNEDGGLGFKGQKEIRKPKKIEVDEKITLSSCGYCNTVLLAESGNVYIINDEGTWKADLPEPCIFVCSGYYLIWAVGRNGTIYQCGDTSETPPTPYKIPAPATKISAGNGFAIALTKDGEAYGTGAVVSNPDDDDQEPENNFVKIESLKGIHIKKVSAFDSHCLAVSNNGKVFVWGNGGQGKLGTGNCDTCSKFQEIIFQNKIIDIGAGTSHSCFVAADGSVYGCGSNESGQALLKDNETLVNVPQKSTTVSGCVAVQCGGHTLAIINGKPPSSNSKDEEEEENDTEKTKGTKKEESGKKGGKSSCCLLI</sequence>
<dbReference type="PRINTS" id="PR00633">
    <property type="entry name" value="RCCNDNSATION"/>
</dbReference>
<protein>
    <recommendedName>
        <fullName evidence="5">Regulator of chromosome condensation</fullName>
    </recommendedName>
</protein>
<dbReference type="PANTHER" id="PTHR45982:SF1">
    <property type="entry name" value="REGULATOR OF CHROMOSOME CONDENSATION"/>
    <property type="match status" value="1"/>
</dbReference>
<feature type="repeat" description="RCC1" evidence="1">
    <location>
        <begin position="1"/>
        <end position="49"/>
    </location>
</feature>
<feature type="compositionally biased region" description="Basic and acidic residues" evidence="2">
    <location>
        <begin position="342"/>
        <end position="355"/>
    </location>
</feature>
<dbReference type="Pfam" id="PF13540">
    <property type="entry name" value="RCC1_2"/>
    <property type="match status" value="3"/>
</dbReference>